<reference evidence="2" key="2">
    <citation type="journal article" date="2021" name="Genome Biol. Evol.">
        <title>Developing a high-quality reference genome for a parasitic bivalve with doubly uniparental inheritance (Bivalvia: Unionida).</title>
        <authorList>
            <person name="Smith C.H."/>
        </authorList>
    </citation>
    <scope>NUCLEOTIDE SEQUENCE</scope>
    <source>
        <strain evidence="2">CHS0354</strain>
        <tissue evidence="2">Mantle</tissue>
    </source>
</reference>
<feature type="region of interest" description="Disordered" evidence="1">
    <location>
        <begin position="85"/>
        <end position="109"/>
    </location>
</feature>
<accession>A0AAE0TDY9</accession>
<evidence type="ECO:0000256" key="1">
    <source>
        <dbReference type="SAM" id="MobiDB-lite"/>
    </source>
</evidence>
<comment type="caution">
    <text evidence="2">The sequence shown here is derived from an EMBL/GenBank/DDBJ whole genome shotgun (WGS) entry which is preliminary data.</text>
</comment>
<keyword evidence="3" id="KW-1185">Reference proteome</keyword>
<dbReference type="AlphaFoldDB" id="A0AAE0TDY9"/>
<proteinExistence type="predicted"/>
<gene>
    <name evidence="2" type="ORF">CHS0354_010333</name>
</gene>
<evidence type="ECO:0000313" key="3">
    <source>
        <dbReference type="Proteomes" id="UP001195483"/>
    </source>
</evidence>
<dbReference type="Proteomes" id="UP001195483">
    <property type="component" value="Unassembled WGS sequence"/>
</dbReference>
<reference evidence="2" key="1">
    <citation type="journal article" date="2021" name="Genome Biol. Evol.">
        <title>A High-Quality Reference Genome for a Parasitic Bivalve with Doubly Uniparental Inheritance (Bivalvia: Unionida).</title>
        <authorList>
            <person name="Smith C.H."/>
        </authorList>
    </citation>
    <scope>NUCLEOTIDE SEQUENCE</scope>
    <source>
        <strain evidence="2">CHS0354</strain>
    </source>
</reference>
<evidence type="ECO:0000313" key="2">
    <source>
        <dbReference type="EMBL" id="KAK3608486.1"/>
    </source>
</evidence>
<protein>
    <submittedName>
        <fullName evidence="2">Uncharacterized protein</fullName>
    </submittedName>
</protein>
<sequence>MPFAMLTSMNKTHLLYKHTSAFNVMLENFAAKQIQQQATVFDVEIKFTTVIKPIGATLNFERRLAVYRLRWMCSEMRGWKVSTGPASVRSMKSTGQQGIRDGSMLGSEK</sequence>
<name>A0AAE0TDY9_9BIVA</name>
<organism evidence="2 3">
    <name type="scientific">Potamilus streckersoni</name>
    <dbReference type="NCBI Taxonomy" id="2493646"/>
    <lineage>
        <taxon>Eukaryota</taxon>
        <taxon>Metazoa</taxon>
        <taxon>Spiralia</taxon>
        <taxon>Lophotrochozoa</taxon>
        <taxon>Mollusca</taxon>
        <taxon>Bivalvia</taxon>
        <taxon>Autobranchia</taxon>
        <taxon>Heteroconchia</taxon>
        <taxon>Palaeoheterodonta</taxon>
        <taxon>Unionida</taxon>
        <taxon>Unionoidea</taxon>
        <taxon>Unionidae</taxon>
        <taxon>Ambleminae</taxon>
        <taxon>Lampsilini</taxon>
        <taxon>Potamilus</taxon>
    </lineage>
</organism>
<dbReference type="EMBL" id="JAEAOA010000646">
    <property type="protein sequence ID" value="KAK3608486.1"/>
    <property type="molecule type" value="Genomic_DNA"/>
</dbReference>
<reference evidence="2" key="3">
    <citation type="submission" date="2023-05" db="EMBL/GenBank/DDBJ databases">
        <authorList>
            <person name="Smith C.H."/>
        </authorList>
    </citation>
    <scope>NUCLEOTIDE SEQUENCE</scope>
    <source>
        <strain evidence="2">CHS0354</strain>
        <tissue evidence="2">Mantle</tissue>
    </source>
</reference>